<evidence type="ECO:0000256" key="3">
    <source>
        <dbReference type="ARBA" id="ARBA00022801"/>
    </source>
</evidence>
<dbReference type="RefSeq" id="WP_066338689.1">
    <property type="nucleotide sequence ID" value="NZ_CP016503.1"/>
</dbReference>
<comment type="cofactor">
    <cofactor evidence="6">
        <name>Zn(2+)</name>
        <dbReference type="ChEBI" id="CHEBI:29105"/>
    </cofactor>
    <text evidence="6">Binds 1 zinc ion.</text>
</comment>
<keyword evidence="1 6" id="KW-0645">Protease</keyword>
<dbReference type="CDD" id="cd09610">
    <property type="entry name" value="M3B_PepF"/>
    <property type="match status" value="1"/>
</dbReference>
<evidence type="ECO:0000259" key="8">
    <source>
        <dbReference type="Pfam" id="PF01432"/>
    </source>
</evidence>
<sequence>MQSLWNLDCLFASQKELEEKAKKLKIKAEDFEKNYKGKLAQQTDFPMILKQYESLCEGIASIQTYTFLLFAQNSDNGDIYAKYEMICNEIQALLLFFELEFCNLTQDKQNSFIQQSPDYAFYLQQLIAQKKHQLTLDQEQVVLELSPVGVGAFSRFFDEHLSRMRFQMKQNGKKIELGEEEILACLHSANRKERKKAQKLFTEKLQESRHFLTFVLNMIRKDLSIFTKMRQYPRKESFRHIDNCATQKSVDTLIEVVERNYKIVEDYYLQKRELLGVKKLKDYDRYAPISTDKKTQKIGYSEGLELVLQSFEEFSPIFAGIAKQALQEGWIDSHPRDKKRGGAFSHGCVPSAHPFVMLNHTDGRRDVFTIAHEFGHMVHQELSKKQGYLNMDTPLTTAETASVFGEMLLFDTLKNKVDKEELLSLYAGKIEDIFSTLFRQIVMTKFERKIHASEDELKSQDFDAIWIKENQKMFGKSIKLTKNYASWWSYIPHFIHSPFYCYAYSYGQLLVLALFGLYKESIANNKKEEFVKTYIEFLSAGGSRSPRDLIATFGFDIEDERFWEIGIKQIKILLEEFQALK</sequence>
<dbReference type="Gene3D" id="1.20.140.70">
    <property type="entry name" value="Oligopeptidase f, N-terminal domain"/>
    <property type="match status" value="1"/>
</dbReference>
<dbReference type="Gene3D" id="1.10.1370.20">
    <property type="entry name" value="Oligoendopeptidase f, C-terminal domain"/>
    <property type="match status" value="1"/>
</dbReference>
<dbReference type="GO" id="GO:0006518">
    <property type="term" value="P:peptide metabolic process"/>
    <property type="evidence" value="ECO:0007669"/>
    <property type="project" value="TreeGrafter"/>
</dbReference>
<evidence type="ECO:0000256" key="7">
    <source>
        <dbReference type="SAM" id="Coils"/>
    </source>
</evidence>
<dbReference type="SUPFAM" id="SSF55486">
    <property type="entry name" value="Metalloproteases ('zincins'), catalytic domain"/>
    <property type="match status" value="1"/>
</dbReference>
<accession>A0A1B1U4A5</accession>
<dbReference type="InterPro" id="IPR042088">
    <property type="entry name" value="OligoPept_F_C"/>
</dbReference>
<dbReference type="InterPro" id="IPR001567">
    <property type="entry name" value="Pept_M3A_M3B_dom"/>
</dbReference>
<protein>
    <submittedName>
        <fullName evidence="10">Oligoendopeptidase F</fullName>
    </submittedName>
</protein>
<evidence type="ECO:0000256" key="1">
    <source>
        <dbReference type="ARBA" id="ARBA00022670"/>
    </source>
</evidence>
<dbReference type="GO" id="GO:0046872">
    <property type="term" value="F:metal ion binding"/>
    <property type="evidence" value="ECO:0007669"/>
    <property type="project" value="UniProtKB-UniRule"/>
</dbReference>
<dbReference type="InterPro" id="IPR013647">
    <property type="entry name" value="OligopepF_N_dom"/>
</dbReference>
<dbReference type="Pfam" id="PF01432">
    <property type="entry name" value="Peptidase_M3"/>
    <property type="match status" value="1"/>
</dbReference>
<reference evidence="11" key="1">
    <citation type="submission" date="2016-07" db="EMBL/GenBank/DDBJ databases">
        <authorList>
            <person name="Florea S."/>
            <person name="Webb J.S."/>
            <person name="Jaromczyk J."/>
            <person name="Schardl C.L."/>
        </authorList>
    </citation>
    <scope>NUCLEOTIDE SEQUENCE [LARGE SCALE GENOMIC DNA]</scope>
    <source>
        <strain evidence="11">MIT 01-6242</strain>
    </source>
</reference>
<evidence type="ECO:0000313" key="10">
    <source>
        <dbReference type="EMBL" id="ANV97535.1"/>
    </source>
</evidence>
<dbReference type="GO" id="GO:0004222">
    <property type="term" value="F:metalloendopeptidase activity"/>
    <property type="evidence" value="ECO:0007669"/>
    <property type="project" value="InterPro"/>
</dbReference>
<evidence type="ECO:0000256" key="4">
    <source>
        <dbReference type="ARBA" id="ARBA00022833"/>
    </source>
</evidence>
<organism evidence="10 11">
    <name type="scientific">Helicobacter enhydrae</name>
    <dbReference type="NCBI Taxonomy" id="222136"/>
    <lineage>
        <taxon>Bacteria</taxon>
        <taxon>Pseudomonadati</taxon>
        <taxon>Campylobacterota</taxon>
        <taxon>Epsilonproteobacteria</taxon>
        <taxon>Campylobacterales</taxon>
        <taxon>Helicobacteraceae</taxon>
        <taxon>Helicobacter</taxon>
    </lineage>
</organism>
<keyword evidence="2 6" id="KW-0479">Metal-binding</keyword>
<dbReference type="Pfam" id="PF08439">
    <property type="entry name" value="Peptidase_M3_N"/>
    <property type="match status" value="1"/>
</dbReference>
<dbReference type="OrthoDB" id="9766487at2"/>
<dbReference type="AlphaFoldDB" id="A0A1B1U4A5"/>
<evidence type="ECO:0000259" key="9">
    <source>
        <dbReference type="Pfam" id="PF08439"/>
    </source>
</evidence>
<dbReference type="Proteomes" id="UP000092884">
    <property type="component" value="Chromosome"/>
</dbReference>
<dbReference type="GO" id="GO:0006508">
    <property type="term" value="P:proteolysis"/>
    <property type="evidence" value="ECO:0007669"/>
    <property type="project" value="UniProtKB-KW"/>
</dbReference>
<evidence type="ECO:0000256" key="5">
    <source>
        <dbReference type="ARBA" id="ARBA00023049"/>
    </source>
</evidence>
<keyword evidence="4 6" id="KW-0862">Zinc</keyword>
<evidence type="ECO:0000256" key="2">
    <source>
        <dbReference type="ARBA" id="ARBA00022723"/>
    </source>
</evidence>
<keyword evidence="3 6" id="KW-0378">Hydrolase</keyword>
<dbReference type="NCBIfam" id="TIGR02290">
    <property type="entry name" value="M3_fam_3"/>
    <property type="match status" value="1"/>
</dbReference>
<evidence type="ECO:0000256" key="6">
    <source>
        <dbReference type="RuleBase" id="RU003435"/>
    </source>
</evidence>
<dbReference type="STRING" id="222136.BBW65_01350"/>
<feature type="domain" description="Peptidase M3A/M3B catalytic" evidence="8">
    <location>
        <begin position="186"/>
        <end position="565"/>
    </location>
</feature>
<name>A0A1B1U4A5_9HELI</name>
<evidence type="ECO:0000313" key="11">
    <source>
        <dbReference type="Proteomes" id="UP000092884"/>
    </source>
</evidence>
<dbReference type="InterPro" id="IPR045090">
    <property type="entry name" value="Pept_M3A_M3B"/>
</dbReference>
<comment type="similarity">
    <text evidence="6">Belongs to the peptidase M3 family.</text>
</comment>
<dbReference type="KEGG" id="het:BBW65_01350"/>
<keyword evidence="5 6" id="KW-0482">Metalloprotease</keyword>
<dbReference type="InterPro" id="IPR011977">
    <property type="entry name" value="Pept_M3B_clade3"/>
</dbReference>
<feature type="domain" description="Oligopeptidase F N-terminal" evidence="9">
    <location>
        <begin position="100"/>
        <end position="166"/>
    </location>
</feature>
<keyword evidence="7" id="KW-0175">Coiled coil</keyword>
<keyword evidence="11" id="KW-1185">Reference proteome</keyword>
<dbReference type="EMBL" id="CP016503">
    <property type="protein sequence ID" value="ANV97535.1"/>
    <property type="molecule type" value="Genomic_DNA"/>
</dbReference>
<gene>
    <name evidence="10" type="ORF">BBW65_01350</name>
</gene>
<proteinExistence type="inferred from homology"/>
<dbReference type="PANTHER" id="PTHR11804:SF5">
    <property type="entry name" value="OLIGOENDOPEPTIDASE F"/>
    <property type="match status" value="1"/>
</dbReference>
<dbReference type="PANTHER" id="PTHR11804">
    <property type="entry name" value="PROTEASE M3 THIMET OLIGOPEPTIDASE-RELATED"/>
    <property type="match status" value="1"/>
</dbReference>
<feature type="coiled-coil region" evidence="7">
    <location>
        <begin position="7"/>
        <end position="41"/>
    </location>
</feature>